<dbReference type="InterPro" id="IPR001304">
    <property type="entry name" value="C-type_lectin-like"/>
</dbReference>
<gene>
    <name evidence="6" type="primary">LOC129923976</name>
</gene>
<dbReference type="InterPro" id="IPR050801">
    <property type="entry name" value="Ca-Dep_Lectins_ImmuneDev"/>
</dbReference>
<keyword evidence="5" id="KW-1185">Reference proteome</keyword>
<dbReference type="InterPro" id="IPR016186">
    <property type="entry name" value="C-type_lectin-like/link_sf"/>
</dbReference>
<dbReference type="Pfam" id="PF00024">
    <property type="entry name" value="PAN_1"/>
    <property type="match status" value="1"/>
</dbReference>
<dbReference type="PROSITE" id="PS50948">
    <property type="entry name" value="PAN"/>
    <property type="match status" value="1"/>
</dbReference>
<dbReference type="PANTHER" id="PTHR22801">
    <property type="entry name" value="LITHOSTATHINE"/>
    <property type="match status" value="1"/>
</dbReference>
<reference evidence="6" key="1">
    <citation type="submission" date="2025-08" db="UniProtKB">
        <authorList>
            <consortium name="RefSeq"/>
        </authorList>
    </citation>
    <scope>IDENTIFICATION</scope>
</reference>
<dbReference type="RefSeq" id="XP_055873401.1">
    <property type="nucleotide sequence ID" value="XM_056017426.1"/>
</dbReference>
<dbReference type="Gene3D" id="3.50.4.10">
    <property type="entry name" value="Hepatocyte Growth Factor"/>
    <property type="match status" value="1"/>
</dbReference>
<dbReference type="SUPFAM" id="SSF56436">
    <property type="entry name" value="C-type lectin-like"/>
    <property type="match status" value="1"/>
</dbReference>
<sequence length="234" mass="26502">MISFALSVFVGFIVFGEEFPFSDIFHKISKSNYTLWTNRTAIKVRSRMDCASRCLITNRCRAFTFEETTSMCTLGFCSQSNSSARSQSVDLYQIQRKKCNTYPGFSSKSYGSTIACVWQSTERLNFTMARSDCAAKGASLFTVNTFEKLQIAGLLPGSYLIGLNDNETEKTFVFEVDNSILDESLKQQLFASGQPDDLYSDEDCVVYVDYFRGLNDISCSRNEIYVCEQFCFIP</sequence>
<keyword evidence="2" id="KW-0732">Signal</keyword>
<dbReference type="PANTHER" id="PTHR22801:SF63">
    <property type="entry name" value="C-TYPE LECTIN DOMAIN-CONTAINING PROTEIN"/>
    <property type="match status" value="1"/>
</dbReference>
<dbReference type="AlphaFoldDB" id="A0A9W2ZET5"/>
<dbReference type="GeneID" id="129923976"/>
<feature type="chain" id="PRO_5040920992" evidence="2">
    <location>
        <begin position="17"/>
        <end position="234"/>
    </location>
</feature>
<dbReference type="SMART" id="SM00034">
    <property type="entry name" value="CLECT"/>
    <property type="match status" value="1"/>
</dbReference>
<protein>
    <submittedName>
        <fullName evidence="6">Uncharacterized protein LOC129923976</fullName>
    </submittedName>
</protein>
<accession>A0A9W2ZET5</accession>
<feature type="signal peptide" evidence="2">
    <location>
        <begin position="1"/>
        <end position="16"/>
    </location>
</feature>
<evidence type="ECO:0000256" key="1">
    <source>
        <dbReference type="ARBA" id="ARBA00023157"/>
    </source>
</evidence>
<dbReference type="PROSITE" id="PS00615">
    <property type="entry name" value="C_TYPE_LECTIN_1"/>
    <property type="match status" value="1"/>
</dbReference>
<dbReference type="InterPro" id="IPR003609">
    <property type="entry name" value="Pan_app"/>
</dbReference>
<dbReference type="Gene3D" id="3.10.100.10">
    <property type="entry name" value="Mannose-Binding Protein A, subunit A"/>
    <property type="match status" value="1"/>
</dbReference>
<evidence type="ECO:0000256" key="2">
    <source>
        <dbReference type="SAM" id="SignalP"/>
    </source>
</evidence>
<feature type="domain" description="C-type lectin" evidence="3">
    <location>
        <begin position="116"/>
        <end position="228"/>
    </location>
</feature>
<dbReference type="InterPro" id="IPR016187">
    <property type="entry name" value="CTDL_fold"/>
</dbReference>
<dbReference type="SUPFAM" id="SSF57414">
    <property type="entry name" value="Hairpin loop containing domain-like"/>
    <property type="match status" value="1"/>
</dbReference>
<organism evidence="5 6">
    <name type="scientific">Biomphalaria glabrata</name>
    <name type="common">Bloodfluke planorb</name>
    <name type="synonym">Freshwater snail</name>
    <dbReference type="NCBI Taxonomy" id="6526"/>
    <lineage>
        <taxon>Eukaryota</taxon>
        <taxon>Metazoa</taxon>
        <taxon>Spiralia</taxon>
        <taxon>Lophotrochozoa</taxon>
        <taxon>Mollusca</taxon>
        <taxon>Gastropoda</taxon>
        <taxon>Heterobranchia</taxon>
        <taxon>Euthyneura</taxon>
        <taxon>Panpulmonata</taxon>
        <taxon>Hygrophila</taxon>
        <taxon>Lymnaeoidea</taxon>
        <taxon>Planorbidae</taxon>
        <taxon>Biomphalaria</taxon>
    </lineage>
</organism>
<dbReference type="InterPro" id="IPR018378">
    <property type="entry name" value="C-type_lectin_CS"/>
</dbReference>
<evidence type="ECO:0000313" key="6">
    <source>
        <dbReference type="RefSeq" id="XP_055873401.1"/>
    </source>
</evidence>
<proteinExistence type="predicted"/>
<dbReference type="PROSITE" id="PS50041">
    <property type="entry name" value="C_TYPE_LECTIN_2"/>
    <property type="match status" value="1"/>
</dbReference>
<evidence type="ECO:0000313" key="5">
    <source>
        <dbReference type="Proteomes" id="UP001165740"/>
    </source>
</evidence>
<dbReference type="OrthoDB" id="2142683at2759"/>
<feature type="domain" description="Apple" evidence="4">
    <location>
        <begin position="22"/>
        <end position="99"/>
    </location>
</feature>
<keyword evidence="1" id="KW-1015">Disulfide bond</keyword>
<dbReference type="Pfam" id="PF00059">
    <property type="entry name" value="Lectin_C"/>
    <property type="match status" value="1"/>
</dbReference>
<evidence type="ECO:0000259" key="4">
    <source>
        <dbReference type="PROSITE" id="PS50948"/>
    </source>
</evidence>
<dbReference type="Proteomes" id="UP001165740">
    <property type="component" value="Chromosome 18"/>
</dbReference>
<name>A0A9W2ZET5_BIOGL</name>
<evidence type="ECO:0000259" key="3">
    <source>
        <dbReference type="PROSITE" id="PS50041"/>
    </source>
</evidence>